<dbReference type="GO" id="GO:0016740">
    <property type="term" value="F:transferase activity"/>
    <property type="evidence" value="ECO:0007669"/>
    <property type="project" value="UniProtKB-ARBA"/>
</dbReference>
<proteinExistence type="predicted"/>
<dbReference type="InterPro" id="IPR007318">
    <property type="entry name" value="Phopholipid_MeTrfase"/>
</dbReference>
<evidence type="ECO:0000256" key="3">
    <source>
        <dbReference type="ARBA" id="ARBA00022989"/>
    </source>
</evidence>
<evidence type="ECO:0000313" key="6">
    <source>
        <dbReference type="EMBL" id="OGG02682.1"/>
    </source>
</evidence>
<feature type="transmembrane region" description="Helical" evidence="5">
    <location>
        <begin position="7"/>
        <end position="25"/>
    </location>
</feature>
<dbReference type="EMBL" id="MFJA01000058">
    <property type="protein sequence ID" value="OGG02682.1"/>
    <property type="molecule type" value="Genomic_DNA"/>
</dbReference>
<feature type="transmembrane region" description="Helical" evidence="5">
    <location>
        <begin position="72"/>
        <end position="92"/>
    </location>
</feature>
<keyword evidence="2 5" id="KW-0812">Transmembrane</keyword>
<name>A0A1F5YS19_9BACT</name>
<feature type="transmembrane region" description="Helical" evidence="5">
    <location>
        <begin position="45"/>
        <end position="65"/>
    </location>
</feature>
<evidence type="ECO:0000256" key="2">
    <source>
        <dbReference type="ARBA" id="ARBA00022692"/>
    </source>
</evidence>
<evidence type="ECO:0000313" key="7">
    <source>
        <dbReference type="Proteomes" id="UP000176665"/>
    </source>
</evidence>
<sequence length="201" mass="23272">MLLSASAVRIILLVNFLILQFIWFFTSPLTIKNYLMKFEKPESLFVIIITLVLYLQLTGIFNLSFTSNSLSPILKLTGLIINFSGLVLSVWAKMTLKENWGVPAQHNIKRQKNLVIKGPYSISRNPIYIGLFLFLAGFEIALRSYLIIILLPVGYLIYKAVLVEEKLLQNHFGKLYLKYQKVTPRFLKINLFQIFHQINFI</sequence>
<evidence type="ECO:0008006" key="8">
    <source>
        <dbReference type="Google" id="ProtNLM"/>
    </source>
</evidence>
<comment type="subcellular location">
    <subcellularLocation>
        <location evidence="1">Endomembrane system</location>
        <topology evidence="1">Multi-pass membrane protein</topology>
    </subcellularLocation>
</comment>
<feature type="transmembrane region" description="Helical" evidence="5">
    <location>
        <begin position="127"/>
        <end position="158"/>
    </location>
</feature>
<dbReference type="PANTHER" id="PTHR12714:SF9">
    <property type="entry name" value="PROTEIN-S-ISOPRENYLCYSTEINE O-METHYLTRANSFERASE"/>
    <property type="match status" value="1"/>
</dbReference>
<dbReference type="Gene3D" id="1.20.120.1630">
    <property type="match status" value="1"/>
</dbReference>
<evidence type="ECO:0000256" key="5">
    <source>
        <dbReference type="SAM" id="Phobius"/>
    </source>
</evidence>
<dbReference type="PANTHER" id="PTHR12714">
    <property type="entry name" value="PROTEIN-S ISOPRENYLCYSTEINE O-METHYLTRANSFERASE"/>
    <property type="match status" value="1"/>
</dbReference>
<dbReference type="Pfam" id="PF04191">
    <property type="entry name" value="PEMT"/>
    <property type="match status" value="1"/>
</dbReference>
<organism evidence="6 7">
    <name type="scientific">Candidatus Gottesmanbacteria bacterium RBG_16_37_8</name>
    <dbReference type="NCBI Taxonomy" id="1798371"/>
    <lineage>
        <taxon>Bacteria</taxon>
        <taxon>Candidatus Gottesmaniibacteriota</taxon>
    </lineage>
</organism>
<protein>
    <recommendedName>
        <fullName evidence="8">Steroid 5-alpha reductase C-terminal domain-containing protein</fullName>
    </recommendedName>
</protein>
<evidence type="ECO:0000256" key="4">
    <source>
        <dbReference type="ARBA" id="ARBA00023136"/>
    </source>
</evidence>
<reference evidence="6 7" key="1">
    <citation type="journal article" date="2016" name="Nat. Commun.">
        <title>Thousands of microbial genomes shed light on interconnected biogeochemical processes in an aquifer system.</title>
        <authorList>
            <person name="Anantharaman K."/>
            <person name="Brown C.T."/>
            <person name="Hug L.A."/>
            <person name="Sharon I."/>
            <person name="Castelle C.J."/>
            <person name="Probst A.J."/>
            <person name="Thomas B.C."/>
            <person name="Singh A."/>
            <person name="Wilkins M.J."/>
            <person name="Karaoz U."/>
            <person name="Brodie E.L."/>
            <person name="Williams K.H."/>
            <person name="Hubbard S.S."/>
            <person name="Banfield J.F."/>
        </authorList>
    </citation>
    <scope>NUCLEOTIDE SEQUENCE [LARGE SCALE GENOMIC DNA]</scope>
</reference>
<gene>
    <name evidence="6" type="ORF">A2W14_05125</name>
</gene>
<keyword evidence="4 5" id="KW-0472">Membrane</keyword>
<evidence type="ECO:0000256" key="1">
    <source>
        <dbReference type="ARBA" id="ARBA00004127"/>
    </source>
</evidence>
<dbReference type="STRING" id="1798371.A2W14_05125"/>
<accession>A0A1F5YS19</accession>
<dbReference type="GO" id="GO:0012505">
    <property type="term" value="C:endomembrane system"/>
    <property type="evidence" value="ECO:0007669"/>
    <property type="project" value="UniProtKB-SubCell"/>
</dbReference>
<comment type="caution">
    <text evidence="6">The sequence shown here is derived from an EMBL/GenBank/DDBJ whole genome shotgun (WGS) entry which is preliminary data.</text>
</comment>
<dbReference type="AlphaFoldDB" id="A0A1F5YS19"/>
<dbReference type="Proteomes" id="UP000176665">
    <property type="component" value="Unassembled WGS sequence"/>
</dbReference>
<keyword evidence="3 5" id="KW-1133">Transmembrane helix</keyword>